<evidence type="ECO:0000313" key="2">
    <source>
        <dbReference type="EMBL" id="SDC02184.1"/>
    </source>
</evidence>
<name>A0A1G6I6Q7_9ACTN</name>
<evidence type="ECO:0008006" key="4">
    <source>
        <dbReference type="Google" id="ProtNLM"/>
    </source>
</evidence>
<evidence type="ECO:0000256" key="1">
    <source>
        <dbReference type="SAM" id="SignalP"/>
    </source>
</evidence>
<dbReference type="EMBL" id="FMZM01000001">
    <property type="protein sequence ID" value="SDC02184.1"/>
    <property type="molecule type" value="Genomic_DNA"/>
</dbReference>
<feature type="signal peptide" evidence="1">
    <location>
        <begin position="1"/>
        <end position="32"/>
    </location>
</feature>
<evidence type="ECO:0000313" key="3">
    <source>
        <dbReference type="Proteomes" id="UP000199034"/>
    </source>
</evidence>
<protein>
    <recommendedName>
        <fullName evidence="4">Secreted protein</fullName>
    </recommendedName>
</protein>
<dbReference type="Proteomes" id="UP000199034">
    <property type="component" value="Unassembled WGS sequence"/>
</dbReference>
<dbReference type="STRING" id="1045774.SAMN05421872_10177"/>
<organism evidence="2 3">
    <name type="scientific">Nocardioides lianchengensis</name>
    <dbReference type="NCBI Taxonomy" id="1045774"/>
    <lineage>
        <taxon>Bacteria</taxon>
        <taxon>Bacillati</taxon>
        <taxon>Actinomycetota</taxon>
        <taxon>Actinomycetes</taxon>
        <taxon>Propionibacteriales</taxon>
        <taxon>Nocardioidaceae</taxon>
        <taxon>Nocardioides</taxon>
    </lineage>
</organism>
<sequence>MSHTPRRSRVTVLLAAMTLASAPLAVTGQAHAATWTQQDARGDVLAISQSAGSEKETVEPAPEDTATDITRFTVNHTARKVALVLRVRDLRHGDTMVSARLVTPRGAYDVLAFRSADLRMFGVSAANGTDVPCRGKKLRLDTVRDLIRITVPRACLGDPRWVRAGAGLVRGNLLSDDSSITADEALRTGSEEAASSDARLKVGKKVRVG</sequence>
<accession>A0A1G6I6Q7</accession>
<keyword evidence="3" id="KW-1185">Reference proteome</keyword>
<keyword evidence="1" id="KW-0732">Signal</keyword>
<reference evidence="2 3" key="1">
    <citation type="submission" date="2016-10" db="EMBL/GenBank/DDBJ databases">
        <authorList>
            <person name="de Groot N.N."/>
        </authorList>
    </citation>
    <scope>NUCLEOTIDE SEQUENCE [LARGE SCALE GENOMIC DNA]</scope>
    <source>
        <strain evidence="2 3">CGMCC 4.6858</strain>
    </source>
</reference>
<dbReference type="AlphaFoldDB" id="A0A1G6I6Q7"/>
<gene>
    <name evidence="2" type="ORF">SAMN05421872_10177</name>
</gene>
<proteinExistence type="predicted"/>
<feature type="chain" id="PRO_5011700807" description="Secreted protein" evidence="1">
    <location>
        <begin position="33"/>
        <end position="209"/>
    </location>
</feature>